<keyword evidence="2" id="KW-0496">Mitochondrion</keyword>
<geneLocation type="mitochondrion" evidence="2"/>
<organism evidence="2 3">
    <name type="scientific">Plasmodiophora brassicae</name>
    <name type="common">Clubroot disease agent</name>
    <dbReference type="NCBI Taxonomy" id="37360"/>
    <lineage>
        <taxon>Eukaryota</taxon>
        <taxon>Sar</taxon>
        <taxon>Rhizaria</taxon>
        <taxon>Endomyxa</taxon>
        <taxon>Phytomyxea</taxon>
        <taxon>Plasmodiophorida</taxon>
        <taxon>Plasmodiophoridae</taxon>
        <taxon>Plasmodiophora</taxon>
    </lineage>
</organism>
<gene>
    <name evidence="2" type="ORF">PLBR_LOCUS7942</name>
</gene>
<evidence type="ECO:0000313" key="2">
    <source>
        <dbReference type="EMBL" id="SPR00727.1"/>
    </source>
</evidence>
<dbReference type="AlphaFoldDB" id="A0A3P3YKK3"/>
<dbReference type="Proteomes" id="UP000290189">
    <property type="component" value="Unassembled WGS sequence"/>
</dbReference>
<evidence type="ECO:0000313" key="3">
    <source>
        <dbReference type="Proteomes" id="UP000290189"/>
    </source>
</evidence>
<accession>A0A3P3YKK3</accession>
<reference evidence="2 3" key="1">
    <citation type="submission" date="2018-03" db="EMBL/GenBank/DDBJ databases">
        <authorList>
            <person name="Fogelqvist J."/>
        </authorList>
    </citation>
    <scope>NUCLEOTIDE SEQUENCE [LARGE SCALE GENOMIC DNA]</scope>
</reference>
<evidence type="ECO:0000256" key="1">
    <source>
        <dbReference type="SAM" id="MobiDB-lite"/>
    </source>
</evidence>
<sequence>MEMREGQVGHRSLVGSGRLIICGDPLRSPSVDTLGDRAADTVDVELLLQLHIRGDPYLRAHRCTIISAPSVLVRGDGAINGEPVTGLAVVTGEQVASVGQVVVGVSTSPVAFALGPLLTITPNDAVSVRVAATNPLVCVQYKDHVRLFGQNHATTHSRYSGRHRVRHDAARHSWRTPLLARSVSPPAGDTPSAYGSLDAPPPSALVPRIWRRRPR</sequence>
<feature type="region of interest" description="Disordered" evidence="1">
    <location>
        <begin position="176"/>
        <end position="215"/>
    </location>
</feature>
<proteinExistence type="predicted"/>
<dbReference type="EMBL" id="OVEO01000015">
    <property type="protein sequence ID" value="SPR00727.1"/>
    <property type="molecule type" value="Genomic_DNA"/>
</dbReference>
<protein>
    <submittedName>
        <fullName evidence="2">Uncharacterized protein</fullName>
    </submittedName>
</protein>
<name>A0A3P3YKK3_PLABS</name>